<dbReference type="SUPFAM" id="SSF46785">
    <property type="entry name" value="Winged helix' DNA-binding domain"/>
    <property type="match status" value="1"/>
</dbReference>
<name>A0A853D120_9MICO</name>
<dbReference type="GO" id="GO:0032993">
    <property type="term" value="C:protein-DNA complex"/>
    <property type="evidence" value="ECO:0007669"/>
    <property type="project" value="TreeGrafter"/>
</dbReference>
<dbReference type="AlphaFoldDB" id="A0A853D120"/>
<evidence type="ECO:0000256" key="3">
    <source>
        <dbReference type="ARBA" id="ARBA00023125"/>
    </source>
</evidence>
<dbReference type="EMBL" id="JACCFL010000001">
    <property type="protein sequence ID" value="NYJ25823.1"/>
    <property type="molecule type" value="Genomic_DNA"/>
</dbReference>
<dbReference type="PANTHER" id="PTHR30346:SF0">
    <property type="entry name" value="HCA OPERON TRANSCRIPTIONAL ACTIVATOR HCAR"/>
    <property type="match status" value="1"/>
</dbReference>
<comment type="caution">
    <text evidence="6">The sequence shown here is derived from an EMBL/GenBank/DDBJ whole genome shotgun (WGS) entry which is preliminary data.</text>
</comment>
<dbReference type="InterPro" id="IPR036388">
    <property type="entry name" value="WH-like_DNA-bd_sf"/>
</dbReference>
<feature type="domain" description="HTH lysR-type" evidence="5">
    <location>
        <begin position="1"/>
        <end position="60"/>
    </location>
</feature>
<keyword evidence="3 6" id="KW-0238">DNA-binding</keyword>
<dbReference type="RefSeq" id="WP_179608770.1">
    <property type="nucleotide sequence ID" value="NZ_BAABEH010000001.1"/>
</dbReference>
<evidence type="ECO:0000259" key="5">
    <source>
        <dbReference type="PROSITE" id="PS50931"/>
    </source>
</evidence>
<dbReference type="Gene3D" id="3.40.190.10">
    <property type="entry name" value="Periplasmic binding protein-like II"/>
    <property type="match status" value="2"/>
</dbReference>
<dbReference type="SUPFAM" id="SSF53850">
    <property type="entry name" value="Periplasmic binding protein-like II"/>
    <property type="match status" value="1"/>
</dbReference>
<comment type="similarity">
    <text evidence="1">Belongs to the LysR transcriptional regulatory family.</text>
</comment>
<dbReference type="GO" id="GO:0003700">
    <property type="term" value="F:DNA-binding transcription factor activity"/>
    <property type="evidence" value="ECO:0007669"/>
    <property type="project" value="InterPro"/>
</dbReference>
<dbReference type="InterPro" id="IPR036390">
    <property type="entry name" value="WH_DNA-bd_sf"/>
</dbReference>
<dbReference type="InterPro" id="IPR000847">
    <property type="entry name" value="LysR_HTH_N"/>
</dbReference>
<dbReference type="GO" id="GO:0003677">
    <property type="term" value="F:DNA binding"/>
    <property type="evidence" value="ECO:0007669"/>
    <property type="project" value="UniProtKB-KW"/>
</dbReference>
<keyword evidence="4" id="KW-0804">Transcription</keyword>
<evidence type="ECO:0000313" key="6">
    <source>
        <dbReference type="EMBL" id="NYJ25823.1"/>
    </source>
</evidence>
<dbReference type="Pfam" id="PF00126">
    <property type="entry name" value="HTH_1"/>
    <property type="match status" value="1"/>
</dbReference>
<evidence type="ECO:0000256" key="4">
    <source>
        <dbReference type="ARBA" id="ARBA00023163"/>
    </source>
</evidence>
<dbReference type="PROSITE" id="PS50931">
    <property type="entry name" value="HTH_LYSR"/>
    <property type="match status" value="1"/>
</dbReference>
<dbReference type="FunFam" id="1.10.10.10:FF:000001">
    <property type="entry name" value="LysR family transcriptional regulator"/>
    <property type="match status" value="1"/>
</dbReference>
<dbReference type="CDD" id="cd08414">
    <property type="entry name" value="PBP2_LTTR_aromatics_like"/>
    <property type="match status" value="1"/>
</dbReference>
<gene>
    <name evidence="6" type="ORF">HNR13_004110</name>
</gene>
<sequence>MDVPIHTLRYFCVLAEELHFAAAAARLNISPPSLSQQISRLESVVGEPLFERTSRAVALTTAGEELLPHARRAVDAHQDVIDWITARHNAPAPVLRIGVVAAGAGPLTSRAIASAVQRIPGLRLEMRKVGFFDPQVELAAGRVDAVFAPAPLAVDEDVVTATPMWTEPRVLVVPAGHHLAERASITIDETRDETFVAVSGGDPRAIAWWLVDPRPDGSHPRVGPVAQDIDGILALVGAGMGVNIAAASAATHYRRSELAFVPIEDIEPATILLCTRRRRDPVVAAFVAVVEAEARAARA</sequence>
<dbReference type="InterPro" id="IPR005119">
    <property type="entry name" value="LysR_subst-bd"/>
</dbReference>
<dbReference type="Pfam" id="PF03466">
    <property type="entry name" value="LysR_substrate"/>
    <property type="match status" value="1"/>
</dbReference>
<accession>A0A853D120</accession>
<keyword evidence="2" id="KW-0805">Transcription regulation</keyword>
<dbReference type="PRINTS" id="PR00039">
    <property type="entry name" value="HTHLYSR"/>
</dbReference>
<evidence type="ECO:0000313" key="7">
    <source>
        <dbReference type="Proteomes" id="UP000578352"/>
    </source>
</evidence>
<proteinExistence type="inferred from homology"/>
<organism evidence="6 7">
    <name type="scientific">Leifsonia shinshuensis</name>
    <dbReference type="NCBI Taxonomy" id="150026"/>
    <lineage>
        <taxon>Bacteria</taxon>
        <taxon>Bacillati</taxon>
        <taxon>Actinomycetota</taxon>
        <taxon>Actinomycetes</taxon>
        <taxon>Micrococcales</taxon>
        <taxon>Microbacteriaceae</taxon>
        <taxon>Leifsonia</taxon>
    </lineage>
</organism>
<dbReference type="PANTHER" id="PTHR30346">
    <property type="entry name" value="TRANSCRIPTIONAL DUAL REGULATOR HCAR-RELATED"/>
    <property type="match status" value="1"/>
</dbReference>
<dbReference type="Proteomes" id="UP000578352">
    <property type="component" value="Unassembled WGS sequence"/>
</dbReference>
<dbReference type="Gene3D" id="1.10.10.10">
    <property type="entry name" value="Winged helix-like DNA-binding domain superfamily/Winged helix DNA-binding domain"/>
    <property type="match status" value="1"/>
</dbReference>
<evidence type="ECO:0000256" key="1">
    <source>
        <dbReference type="ARBA" id="ARBA00009437"/>
    </source>
</evidence>
<reference evidence="6 7" key="1">
    <citation type="submission" date="2020-07" db="EMBL/GenBank/DDBJ databases">
        <title>Sequencing the genomes of 1000 actinobacteria strains.</title>
        <authorList>
            <person name="Klenk H.-P."/>
        </authorList>
    </citation>
    <scope>NUCLEOTIDE SEQUENCE [LARGE SCALE GENOMIC DNA]</scope>
    <source>
        <strain evidence="6 7">DSM 15165</strain>
    </source>
</reference>
<protein>
    <submittedName>
        <fullName evidence="6">DNA-binding transcriptional LysR family regulator</fullName>
    </submittedName>
</protein>
<evidence type="ECO:0000256" key="2">
    <source>
        <dbReference type="ARBA" id="ARBA00023015"/>
    </source>
</evidence>